<evidence type="ECO:0008006" key="4">
    <source>
        <dbReference type="Google" id="ProtNLM"/>
    </source>
</evidence>
<accession>A0ABQ2LEM8</accession>
<dbReference type="Proteomes" id="UP000602381">
    <property type="component" value="Unassembled WGS sequence"/>
</dbReference>
<gene>
    <name evidence="2" type="ORF">GCM10007972_17510</name>
</gene>
<dbReference type="RefSeq" id="WP_150005981.1">
    <property type="nucleotide sequence ID" value="NZ_BMOV01000005.1"/>
</dbReference>
<organism evidence="2 3">
    <name type="scientific">Iodidimonas muriae</name>
    <dbReference type="NCBI Taxonomy" id="261467"/>
    <lineage>
        <taxon>Bacteria</taxon>
        <taxon>Pseudomonadati</taxon>
        <taxon>Pseudomonadota</taxon>
        <taxon>Alphaproteobacteria</taxon>
        <taxon>Iodidimonadales</taxon>
        <taxon>Iodidimonadaceae</taxon>
        <taxon>Iodidimonas</taxon>
    </lineage>
</organism>
<comment type="caution">
    <text evidence="2">The sequence shown here is derived from an EMBL/GenBank/DDBJ whole genome shotgun (WGS) entry which is preliminary data.</text>
</comment>
<dbReference type="InterPro" id="IPR008767">
    <property type="entry name" value="Phage_SPP1_head-tail_adaptor"/>
</dbReference>
<dbReference type="NCBIfam" id="TIGR01563">
    <property type="entry name" value="gp16_SPP1"/>
    <property type="match status" value="1"/>
</dbReference>
<keyword evidence="3" id="KW-1185">Reference proteome</keyword>
<reference evidence="3" key="1">
    <citation type="journal article" date="2019" name="Int. J. Syst. Evol. Microbiol.">
        <title>The Global Catalogue of Microorganisms (GCM) 10K type strain sequencing project: providing services to taxonomists for standard genome sequencing and annotation.</title>
        <authorList>
            <consortium name="The Broad Institute Genomics Platform"/>
            <consortium name="The Broad Institute Genome Sequencing Center for Infectious Disease"/>
            <person name="Wu L."/>
            <person name="Ma J."/>
        </authorList>
    </citation>
    <scope>NUCLEOTIDE SEQUENCE [LARGE SCALE GENOMIC DNA]</scope>
    <source>
        <strain evidence="3">JCM 17843</strain>
    </source>
</reference>
<dbReference type="Pfam" id="PF05521">
    <property type="entry name" value="Phage_HCP"/>
    <property type="match status" value="1"/>
</dbReference>
<name>A0ABQ2LEM8_9PROT</name>
<dbReference type="EMBL" id="BMOV01000005">
    <property type="protein sequence ID" value="GGO12489.1"/>
    <property type="molecule type" value="Genomic_DNA"/>
</dbReference>
<dbReference type="Gene3D" id="2.40.10.270">
    <property type="entry name" value="Bacteriophage SPP1 head-tail adaptor protein"/>
    <property type="match status" value="1"/>
</dbReference>
<evidence type="ECO:0000313" key="3">
    <source>
        <dbReference type="Proteomes" id="UP000602381"/>
    </source>
</evidence>
<protein>
    <recommendedName>
        <fullName evidence="4">Head-tail adaptor protein</fullName>
    </recommendedName>
</protein>
<proteinExistence type="predicted"/>
<feature type="compositionally biased region" description="Basic and acidic residues" evidence="1">
    <location>
        <begin position="12"/>
        <end position="23"/>
    </location>
</feature>
<dbReference type="InterPro" id="IPR038666">
    <property type="entry name" value="SSP1_head-tail_sf"/>
</dbReference>
<evidence type="ECO:0000256" key="1">
    <source>
        <dbReference type="SAM" id="MobiDB-lite"/>
    </source>
</evidence>
<sequence length="110" mass="12416">MSGELDAGQLDQRVEHQRPHWLTDETGAPVESWEGLGRLWATVEPLGADDPLSADRPHNRVRYRLIIRALADMRPGDRVLWRGRALDIRSIAPHAADTTFLTLGCEERLP</sequence>
<evidence type="ECO:0000313" key="2">
    <source>
        <dbReference type="EMBL" id="GGO12489.1"/>
    </source>
</evidence>
<feature type="region of interest" description="Disordered" evidence="1">
    <location>
        <begin position="1"/>
        <end position="26"/>
    </location>
</feature>